<gene>
    <name evidence="1" type="ORF">ATI02_0954</name>
</gene>
<sequence length="99" mass="10823">MRFVIVPMRERGVARAQLDIASAEPVKGDIIFSSAPSDILKRTSSTASLRHGAWPGDTRPIRPLLDAGLFSMATLGFTLSGLEEINGVLYAQSWYCRDV</sequence>
<name>A0ABX4PT27_9PSED</name>
<comment type="caution">
    <text evidence="1">The sequence shown here is derived from an EMBL/GenBank/DDBJ whole genome shotgun (WGS) entry which is preliminary data.</text>
</comment>
<proteinExistence type="predicted"/>
<evidence type="ECO:0000313" key="2">
    <source>
        <dbReference type="Proteomes" id="UP000232455"/>
    </source>
</evidence>
<keyword evidence="2" id="KW-1185">Reference proteome</keyword>
<dbReference type="EMBL" id="PHHE01000001">
    <property type="protein sequence ID" value="PKA68196.1"/>
    <property type="molecule type" value="Genomic_DNA"/>
</dbReference>
<protein>
    <submittedName>
        <fullName evidence="1">Uncharacterized protein</fullName>
    </submittedName>
</protein>
<reference evidence="1 2" key="1">
    <citation type="submission" date="2017-11" db="EMBL/GenBank/DDBJ databases">
        <title>Genome sequencing of a diverse group of Pseudomonas species.</title>
        <authorList>
            <person name="Loper J."/>
        </authorList>
    </citation>
    <scope>NUCLEOTIDE SEQUENCE [LARGE SCALE GENOMIC DNA]</scope>
    <source>
        <strain evidence="1 2">LMG 25716</strain>
    </source>
</reference>
<dbReference type="Proteomes" id="UP000232455">
    <property type="component" value="Unassembled WGS sequence"/>
</dbReference>
<organism evidence="1 2">
    <name type="scientific">Pseudomonas baetica</name>
    <dbReference type="NCBI Taxonomy" id="674054"/>
    <lineage>
        <taxon>Bacteria</taxon>
        <taxon>Pseudomonadati</taxon>
        <taxon>Pseudomonadota</taxon>
        <taxon>Gammaproteobacteria</taxon>
        <taxon>Pseudomonadales</taxon>
        <taxon>Pseudomonadaceae</taxon>
        <taxon>Pseudomonas</taxon>
    </lineage>
</organism>
<accession>A0ABX4PT27</accession>
<evidence type="ECO:0000313" key="1">
    <source>
        <dbReference type="EMBL" id="PKA68196.1"/>
    </source>
</evidence>